<evidence type="ECO:0000256" key="16">
    <source>
        <dbReference type="ARBA" id="ARBA00023209"/>
    </source>
</evidence>
<evidence type="ECO:0000256" key="10">
    <source>
        <dbReference type="ARBA" id="ARBA00022679"/>
    </source>
</evidence>
<evidence type="ECO:0000256" key="2">
    <source>
        <dbReference type="ARBA" id="ARBA00004651"/>
    </source>
</evidence>
<evidence type="ECO:0000256" key="18">
    <source>
        <dbReference type="RuleBase" id="RU003938"/>
    </source>
</evidence>
<feature type="transmembrane region" description="Helical" evidence="19">
    <location>
        <begin position="107"/>
        <end position="126"/>
    </location>
</feature>
<evidence type="ECO:0000256" key="1">
    <source>
        <dbReference type="ARBA" id="ARBA00001698"/>
    </source>
</evidence>
<comment type="catalytic activity">
    <reaction evidence="1 18">
        <text>a 1,2-diacyl-sn-glycero-3-phosphate + CTP + H(+) = a CDP-1,2-diacyl-sn-glycerol + diphosphate</text>
        <dbReference type="Rhea" id="RHEA:16229"/>
        <dbReference type="ChEBI" id="CHEBI:15378"/>
        <dbReference type="ChEBI" id="CHEBI:33019"/>
        <dbReference type="ChEBI" id="CHEBI:37563"/>
        <dbReference type="ChEBI" id="CHEBI:58332"/>
        <dbReference type="ChEBI" id="CHEBI:58608"/>
        <dbReference type="EC" id="2.7.7.41"/>
    </reaction>
</comment>
<comment type="pathway">
    <text evidence="3 18">Phospholipid metabolism; CDP-diacylglycerol biosynthesis; CDP-diacylglycerol from sn-glycerol 3-phosphate: step 3/3.</text>
</comment>
<evidence type="ECO:0000256" key="7">
    <source>
        <dbReference type="ARBA" id="ARBA00019373"/>
    </source>
</evidence>
<evidence type="ECO:0000256" key="15">
    <source>
        <dbReference type="ARBA" id="ARBA00023136"/>
    </source>
</evidence>
<dbReference type="PANTHER" id="PTHR46382:SF1">
    <property type="entry name" value="PHOSPHATIDATE CYTIDYLYLTRANSFERASE"/>
    <property type="match status" value="1"/>
</dbReference>
<evidence type="ECO:0000256" key="13">
    <source>
        <dbReference type="ARBA" id="ARBA00022989"/>
    </source>
</evidence>
<accession>A0ABS0ZKB0</accession>
<dbReference type="Proteomes" id="UP000653045">
    <property type="component" value="Unassembled WGS sequence"/>
</dbReference>
<evidence type="ECO:0000256" key="8">
    <source>
        <dbReference type="ARBA" id="ARBA00022475"/>
    </source>
</evidence>
<keyword evidence="14" id="KW-0443">Lipid metabolism</keyword>
<keyword evidence="21" id="KW-1185">Reference proteome</keyword>
<organism evidence="20 21">
    <name type="scientific">Streptococcus pacificus</name>
    <dbReference type="NCBI Taxonomy" id="2740577"/>
    <lineage>
        <taxon>Bacteria</taxon>
        <taxon>Bacillati</taxon>
        <taxon>Bacillota</taxon>
        <taxon>Bacilli</taxon>
        <taxon>Lactobacillales</taxon>
        <taxon>Streptococcaceae</taxon>
        <taxon>Streptococcus</taxon>
    </lineage>
</organism>
<keyword evidence="13 19" id="KW-1133">Transmembrane helix</keyword>
<evidence type="ECO:0000256" key="14">
    <source>
        <dbReference type="ARBA" id="ARBA00023098"/>
    </source>
</evidence>
<feature type="transmembrane region" description="Helical" evidence="19">
    <location>
        <begin position="81"/>
        <end position="100"/>
    </location>
</feature>
<keyword evidence="12 18" id="KW-0548">Nucleotidyltransferase</keyword>
<keyword evidence="9" id="KW-0444">Lipid biosynthesis</keyword>
<feature type="transmembrane region" description="Helical" evidence="19">
    <location>
        <begin position="50"/>
        <end position="69"/>
    </location>
</feature>
<keyword evidence="8" id="KW-1003">Cell membrane</keyword>
<feature type="transmembrane region" description="Helical" evidence="19">
    <location>
        <begin position="6"/>
        <end position="38"/>
    </location>
</feature>
<feature type="transmembrane region" description="Helical" evidence="19">
    <location>
        <begin position="197"/>
        <end position="217"/>
    </location>
</feature>
<evidence type="ECO:0000256" key="19">
    <source>
        <dbReference type="SAM" id="Phobius"/>
    </source>
</evidence>
<evidence type="ECO:0000256" key="12">
    <source>
        <dbReference type="ARBA" id="ARBA00022695"/>
    </source>
</evidence>
<evidence type="ECO:0000313" key="20">
    <source>
        <dbReference type="EMBL" id="MBJ8326438.1"/>
    </source>
</evidence>
<name>A0ABS0ZKB0_9STRE</name>
<keyword evidence="17" id="KW-1208">Phospholipid metabolism</keyword>
<dbReference type="GO" id="GO:0016779">
    <property type="term" value="F:nucleotidyltransferase activity"/>
    <property type="evidence" value="ECO:0007669"/>
    <property type="project" value="UniProtKB-KW"/>
</dbReference>
<dbReference type="PROSITE" id="PS01315">
    <property type="entry name" value="CDS"/>
    <property type="match status" value="1"/>
</dbReference>
<evidence type="ECO:0000256" key="3">
    <source>
        <dbReference type="ARBA" id="ARBA00005119"/>
    </source>
</evidence>
<dbReference type="EMBL" id="JAENBO010000006">
    <property type="protein sequence ID" value="MBJ8326438.1"/>
    <property type="molecule type" value="Genomic_DNA"/>
</dbReference>
<reference evidence="20 21" key="1">
    <citation type="journal article" date="2021" name="Int. J. Syst. Evol. Microbiol.">
        <title>Streptococcus vicugnae sp. nov., isolated from faeces of alpacas (Vicugna pacos) and cattle (Bos taurus), Streptococcus zalophi sp. nov., and Streptococcus pacificus sp. nov., isolated from respiratory tract of California sea lions (Zalophus californianus).</title>
        <authorList>
            <person name="Volokhov D.V."/>
            <person name="Zagorodnyaya T.A."/>
            <person name="Shen Z."/>
            <person name="Blom J."/>
            <person name="Furtak V.A."/>
            <person name="Eisenberg T."/>
            <person name="Fan P."/>
            <person name="Jeong K.C."/>
            <person name="Gao Y."/>
            <person name="Zhang S."/>
            <person name="Amselle M."/>
        </authorList>
    </citation>
    <scope>NUCLEOTIDE SEQUENCE [LARGE SCALE GENOMIC DNA]</scope>
    <source>
        <strain evidence="20 21">CSL7591</strain>
    </source>
</reference>
<proteinExistence type="inferred from homology"/>
<evidence type="ECO:0000256" key="11">
    <source>
        <dbReference type="ARBA" id="ARBA00022692"/>
    </source>
</evidence>
<comment type="caution">
    <text evidence="20">The sequence shown here is derived from an EMBL/GenBank/DDBJ whole genome shotgun (WGS) entry which is preliminary data.</text>
</comment>
<feature type="transmembrane region" description="Helical" evidence="19">
    <location>
        <begin position="173"/>
        <end position="191"/>
    </location>
</feature>
<evidence type="ECO:0000313" key="21">
    <source>
        <dbReference type="Proteomes" id="UP000653045"/>
    </source>
</evidence>
<comment type="pathway">
    <text evidence="4">Lipid metabolism.</text>
</comment>
<dbReference type="InterPro" id="IPR000374">
    <property type="entry name" value="PC_trans"/>
</dbReference>
<comment type="subcellular location">
    <subcellularLocation>
        <location evidence="2">Cell membrane</location>
        <topology evidence="2">Multi-pass membrane protein</topology>
    </subcellularLocation>
</comment>
<comment type="similarity">
    <text evidence="5 18">Belongs to the CDS family.</text>
</comment>
<evidence type="ECO:0000256" key="17">
    <source>
        <dbReference type="ARBA" id="ARBA00023264"/>
    </source>
</evidence>
<evidence type="ECO:0000256" key="6">
    <source>
        <dbReference type="ARBA" id="ARBA00012487"/>
    </source>
</evidence>
<evidence type="ECO:0000256" key="5">
    <source>
        <dbReference type="ARBA" id="ARBA00010185"/>
    </source>
</evidence>
<dbReference type="Pfam" id="PF01148">
    <property type="entry name" value="CTP_transf_1"/>
    <property type="match status" value="1"/>
</dbReference>
<keyword evidence="10 18" id="KW-0808">Transferase</keyword>
<feature type="transmembrane region" description="Helical" evidence="19">
    <location>
        <begin position="132"/>
        <end position="152"/>
    </location>
</feature>
<evidence type="ECO:0000256" key="9">
    <source>
        <dbReference type="ARBA" id="ARBA00022516"/>
    </source>
</evidence>
<evidence type="ECO:0000256" key="4">
    <source>
        <dbReference type="ARBA" id="ARBA00005189"/>
    </source>
</evidence>
<dbReference type="RefSeq" id="WP_199576075.1">
    <property type="nucleotide sequence ID" value="NZ_JAENBO010000006.1"/>
</dbReference>
<keyword evidence="11 18" id="KW-0812">Transmembrane</keyword>
<keyword evidence="15 19" id="KW-0472">Membrane</keyword>
<keyword evidence="16" id="KW-0594">Phospholipid biosynthesis</keyword>
<gene>
    <name evidence="20" type="ORF">JHK62_07105</name>
</gene>
<protein>
    <recommendedName>
        <fullName evidence="7 18">Phosphatidate cytidylyltransferase</fullName>
        <ecNumber evidence="6 18">2.7.7.41</ecNumber>
    </recommendedName>
</protein>
<sequence>MQKRIIFGVIALLIFMPLLFLGGITFQLFIGLLSMLGVSELLRMKRLEVFSFEGVLAMLGAFVLTVPIGNYLSFLPVDANFSLFSIITFILLAGIVLNYPAYTFDDAVFPIASSLYVGIGFQNLIIAQQSGFNKVLLALLIVWATDIGAYFIGMRYGQRKLLPSVSPNKTIEGSLGGIVFALIVGGVFMAFDASLYAPYSFLVMILLVALFSIAGQFGDLIESAIKRHFGVKDSGKFIPGHGGVLDRFDSMLLVLPLMHFLGLF</sequence>
<dbReference type="PANTHER" id="PTHR46382">
    <property type="entry name" value="PHOSPHATIDATE CYTIDYLYLTRANSFERASE"/>
    <property type="match status" value="1"/>
</dbReference>
<dbReference type="EC" id="2.7.7.41" evidence="6 18"/>